<comment type="similarity">
    <text evidence="1 6">Belongs to the annexin family.</text>
</comment>
<name>A0A0U9HJP6_KLENI</name>
<evidence type="ECO:0000256" key="6">
    <source>
        <dbReference type="RuleBase" id="RU003540"/>
    </source>
</evidence>
<dbReference type="GO" id="GO:0005737">
    <property type="term" value="C:cytoplasm"/>
    <property type="evidence" value="ECO:0000318"/>
    <property type="project" value="GO_Central"/>
</dbReference>
<dbReference type="PANTHER" id="PTHR10502">
    <property type="entry name" value="ANNEXIN"/>
    <property type="match status" value="1"/>
</dbReference>
<evidence type="ECO:0000313" key="7">
    <source>
        <dbReference type="EMBL" id="GAQ83035.1"/>
    </source>
</evidence>
<dbReference type="GO" id="GO:0005509">
    <property type="term" value="F:calcium ion binding"/>
    <property type="evidence" value="ECO:0007669"/>
    <property type="project" value="InterPro"/>
</dbReference>
<accession>A0A0U9HJP6</accession>
<dbReference type="GO" id="GO:0001786">
    <property type="term" value="F:phosphatidylserine binding"/>
    <property type="evidence" value="ECO:0000318"/>
    <property type="project" value="GO_Central"/>
</dbReference>
<organism evidence="7 8">
    <name type="scientific">Klebsormidium nitens</name>
    <name type="common">Green alga</name>
    <name type="synonym">Ulothrix nitens</name>
    <dbReference type="NCBI Taxonomy" id="105231"/>
    <lineage>
        <taxon>Eukaryota</taxon>
        <taxon>Viridiplantae</taxon>
        <taxon>Streptophyta</taxon>
        <taxon>Klebsormidiophyceae</taxon>
        <taxon>Klebsormidiales</taxon>
        <taxon>Klebsormidiaceae</taxon>
        <taxon>Klebsormidium</taxon>
    </lineage>
</organism>
<dbReference type="GO" id="GO:0005886">
    <property type="term" value="C:plasma membrane"/>
    <property type="evidence" value="ECO:0000318"/>
    <property type="project" value="GO_Central"/>
</dbReference>
<reference evidence="7 8" key="1">
    <citation type="journal article" date="2014" name="Nat. Commun.">
        <title>Klebsormidium flaccidum genome reveals primary factors for plant terrestrial adaptation.</title>
        <authorList>
            <person name="Hori K."/>
            <person name="Maruyama F."/>
            <person name="Fujisawa T."/>
            <person name="Togashi T."/>
            <person name="Yamamoto N."/>
            <person name="Seo M."/>
            <person name="Sato S."/>
            <person name="Yamada T."/>
            <person name="Mori H."/>
            <person name="Tajima N."/>
            <person name="Moriyama T."/>
            <person name="Ikeuchi M."/>
            <person name="Watanabe M."/>
            <person name="Wada H."/>
            <person name="Kobayashi K."/>
            <person name="Saito M."/>
            <person name="Masuda T."/>
            <person name="Sasaki-Sekimoto Y."/>
            <person name="Mashiguchi K."/>
            <person name="Awai K."/>
            <person name="Shimojima M."/>
            <person name="Masuda S."/>
            <person name="Iwai M."/>
            <person name="Nobusawa T."/>
            <person name="Narise T."/>
            <person name="Kondo S."/>
            <person name="Saito H."/>
            <person name="Sato R."/>
            <person name="Murakawa M."/>
            <person name="Ihara Y."/>
            <person name="Oshima-Yamada Y."/>
            <person name="Ohtaka K."/>
            <person name="Satoh M."/>
            <person name="Sonobe K."/>
            <person name="Ishii M."/>
            <person name="Ohtani R."/>
            <person name="Kanamori-Sato M."/>
            <person name="Honoki R."/>
            <person name="Miyazaki D."/>
            <person name="Mochizuki H."/>
            <person name="Umetsu J."/>
            <person name="Higashi K."/>
            <person name="Shibata D."/>
            <person name="Kamiya Y."/>
            <person name="Sato N."/>
            <person name="Nakamura Y."/>
            <person name="Tabata S."/>
            <person name="Ida S."/>
            <person name="Kurokawa K."/>
            <person name="Ohta H."/>
        </authorList>
    </citation>
    <scope>NUCLEOTIDE SEQUENCE [LARGE SCALE GENOMIC DNA]</scope>
    <source>
        <strain evidence="7 8">NIES-2285</strain>
    </source>
</reference>
<dbReference type="InterPro" id="IPR037104">
    <property type="entry name" value="Annexin_sf"/>
</dbReference>
<dbReference type="InterPro" id="IPR018252">
    <property type="entry name" value="Annexin_repeat_CS"/>
</dbReference>
<keyword evidence="2 6" id="KW-0677">Repeat</keyword>
<keyword evidence="4 6" id="KW-0041">Annexin</keyword>
<evidence type="ECO:0000256" key="1">
    <source>
        <dbReference type="ARBA" id="ARBA00007831"/>
    </source>
</evidence>
<dbReference type="FunFam" id="1.10.220.10:FF:000005">
    <property type="entry name" value="Annexin"/>
    <property type="match status" value="1"/>
</dbReference>
<proteinExistence type="inferred from homology"/>
<dbReference type="PANTHER" id="PTHR10502:SF102">
    <property type="entry name" value="ANNEXIN B11"/>
    <property type="match status" value="1"/>
</dbReference>
<dbReference type="InterPro" id="IPR001464">
    <property type="entry name" value="Annexin"/>
</dbReference>
<dbReference type="FunFam" id="1.10.220.10:FF:000001">
    <property type="entry name" value="Annexin"/>
    <property type="match status" value="1"/>
</dbReference>
<dbReference type="PROSITE" id="PS00223">
    <property type="entry name" value="ANNEXIN_1"/>
    <property type="match status" value="2"/>
</dbReference>
<comment type="domain">
    <text evidence="6">A pair of annexin repeats may form one binding site for calcium and phospholipid.</text>
</comment>
<dbReference type="Gene3D" id="1.10.220.10">
    <property type="entry name" value="Annexin"/>
    <property type="match status" value="4"/>
</dbReference>
<keyword evidence="8" id="KW-1185">Reference proteome</keyword>
<evidence type="ECO:0000256" key="2">
    <source>
        <dbReference type="ARBA" id="ARBA00022737"/>
    </source>
</evidence>
<dbReference type="FunFam" id="1.10.220.10:FF:000002">
    <property type="entry name" value="Annexin"/>
    <property type="match status" value="1"/>
</dbReference>
<evidence type="ECO:0000256" key="3">
    <source>
        <dbReference type="ARBA" id="ARBA00022837"/>
    </source>
</evidence>
<evidence type="ECO:0000313" key="8">
    <source>
        <dbReference type="Proteomes" id="UP000054558"/>
    </source>
</evidence>
<evidence type="ECO:0000256" key="4">
    <source>
        <dbReference type="ARBA" id="ARBA00023216"/>
    </source>
</evidence>
<dbReference type="SMART" id="SM00335">
    <property type="entry name" value="ANX"/>
    <property type="match status" value="4"/>
</dbReference>
<sequence length="314" mass="35591">MATVRAPPQANPLEDVQILHKAMKGFGSDEKAIISVIAHRMWWQRQAIVQGYTASYGDDLYKKLRSELTGNLESAVVTFLMQPAERDAELLRKALQDGIMTDDQVLIEIICSRYPNELQSVVYAYKTKYNRDLVADVRSTTRGDFERVLVACLQSQRPMGPEVDMNRAQYDADALYKAGVGRIGTSEGEFIRIFCTQSSAQMAAMADVYARKYGHDIEKVISKELSGDLKRAFKAIIRSLRNRPYYFAKCLRKAMKGMGTNDRALIRTLTTRAEFDLAHVAQMFQAKYKKPLAQSVRSETSGYYRDFLMAIMGE</sequence>
<gene>
    <name evidence="7" type="ORF">KFL_001330180</name>
</gene>
<dbReference type="PRINTS" id="PR00196">
    <property type="entry name" value="ANNEXIN"/>
</dbReference>
<dbReference type="STRING" id="105231.A0A0U9HJP6"/>
<dbReference type="PROSITE" id="PS51897">
    <property type="entry name" value="ANNEXIN_2"/>
    <property type="match status" value="4"/>
</dbReference>
<dbReference type="Proteomes" id="UP000054558">
    <property type="component" value="Unassembled WGS sequence"/>
</dbReference>
<protein>
    <recommendedName>
        <fullName evidence="6">Annexin</fullName>
    </recommendedName>
</protein>
<evidence type="ECO:0000256" key="5">
    <source>
        <dbReference type="ARBA" id="ARBA00023302"/>
    </source>
</evidence>
<dbReference type="GO" id="GO:0005544">
    <property type="term" value="F:calcium-dependent phospholipid binding"/>
    <property type="evidence" value="ECO:0000318"/>
    <property type="project" value="GO_Central"/>
</dbReference>
<keyword evidence="5 6" id="KW-0111">Calcium/phospholipid-binding</keyword>
<keyword evidence="3 6" id="KW-0106">Calcium</keyword>
<dbReference type="SUPFAM" id="SSF47874">
    <property type="entry name" value="Annexin"/>
    <property type="match status" value="1"/>
</dbReference>
<dbReference type="OMA" id="DYNSRFM"/>
<dbReference type="EMBL" id="DF237082">
    <property type="protein sequence ID" value="GAQ83035.1"/>
    <property type="molecule type" value="Genomic_DNA"/>
</dbReference>
<dbReference type="OrthoDB" id="37886at2759"/>
<dbReference type="Pfam" id="PF00191">
    <property type="entry name" value="Annexin"/>
    <property type="match status" value="4"/>
</dbReference>
<dbReference type="InterPro" id="IPR018502">
    <property type="entry name" value="Annexin_repeat"/>
</dbReference>
<dbReference type="AlphaFoldDB" id="A0A0U9HJP6"/>